<feature type="transmembrane region" description="Helical" evidence="4">
    <location>
        <begin position="359"/>
        <end position="385"/>
    </location>
</feature>
<organism evidence="6 7">
    <name type="scientific">Legionella busanensis</name>
    <dbReference type="NCBI Taxonomy" id="190655"/>
    <lineage>
        <taxon>Bacteria</taxon>
        <taxon>Pseudomonadati</taxon>
        <taxon>Pseudomonadota</taxon>
        <taxon>Gammaproteobacteria</taxon>
        <taxon>Legionellales</taxon>
        <taxon>Legionellaceae</taxon>
        <taxon>Legionella</taxon>
    </lineage>
</organism>
<keyword evidence="4" id="KW-1133">Transmembrane helix</keyword>
<dbReference type="InterPro" id="IPR001173">
    <property type="entry name" value="Glyco_trans_2-like"/>
</dbReference>
<dbReference type="Proteomes" id="UP000254794">
    <property type="component" value="Unassembled WGS sequence"/>
</dbReference>
<sequence>MNSDIFYEIAYHLTSIFKNNQNLSFALLFFPYVIFMEIPYSIIVILSSVRSWLKKYSLYAYTNSYPLVTVIITAYSESKAELNITIRSLIEQNYPGKIESIIIFDSSGTNRASIFFAEELVKAYQGIRNREFRLVKKLTRGGHANSMNLGLRLAKGAVLIMLDADTSIDNQTISKAARHFADPDVVAVSGAIRVRNFKDSILTRLQAIEYMLGIQLGRFGLSEVNAVNNISSAFGVFRTSFLKVMGGWLNGTAEDLDLTLRIHAYSARYPNLKIVHEPYAVAWTAAPTSMRKLLKQRMRWDGDLYYIYVRRHWRKFNSQFLGRTKNIFMIWYSLYFQLTLPFVIMLYTLWLLITYNLGFLIAIHVLIYIYYLIADYFLFALFLILVSERPKSDAKMLGWILIMPIYLQIMRLVSASFIINEMLFKSHRTSTMAPWYIIKKTK</sequence>
<dbReference type="GO" id="GO:0016757">
    <property type="term" value="F:glycosyltransferase activity"/>
    <property type="evidence" value="ECO:0007669"/>
    <property type="project" value="UniProtKB-KW"/>
</dbReference>
<evidence type="ECO:0000256" key="2">
    <source>
        <dbReference type="ARBA" id="ARBA00022676"/>
    </source>
</evidence>
<keyword evidence="7" id="KW-1185">Reference proteome</keyword>
<dbReference type="RefSeq" id="WP_115332355.1">
    <property type="nucleotide sequence ID" value="NZ_CAAAHP010000003.1"/>
</dbReference>
<dbReference type="PANTHER" id="PTHR43630">
    <property type="entry name" value="POLY-BETA-1,6-N-ACETYL-D-GLUCOSAMINE SYNTHASE"/>
    <property type="match status" value="1"/>
</dbReference>
<evidence type="ECO:0000313" key="6">
    <source>
        <dbReference type="EMBL" id="STX52831.1"/>
    </source>
</evidence>
<keyword evidence="4" id="KW-0472">Membrane</keyword>
<dbReference type="Gene3D" id="3.90.550.10">
    <property type="entry name" value="Spore Coat Polysaccharide Biosynthesis Protein SpsA, Chain A"/>
    <property type="match status" value="1"/>
</dbReference>
<feature type="transmembrane region" description="Helical" evidence="4">
    <location>
        <begin position="397"/>
        <end position="419"/>
    </location>
</feature>
<dbReference type="EC" id="2.4.1.-" evidence="6"/>
<reference evidence="6 7" key="1">
    <citation type="submission" date="2018-06" db="EMBL/GenBank/DDBJ databases">
        <authorList>
            <consortium name="Pathogen Informatics"/>
            <person name="Doyle S."/>
        </authorList>
    </citation>
    <scope>NUCLEOTIDE SEQUENCE [LARGE SCALE GENOMIC DNA]</scope>
    <source>
        <strain evidence="6 7">NCTC13316</strain>
    </source>
</reference>
<keyword evidence="4" id="KW-0812">Transmembrane</keyword>
<evidence type="ECO:0000256" key="4">
    <source>
        <dbReference type="SAM" id="Phobius"/>
    </source>
</evidence>
<keyword evidence="3 6" id="KW-0808">Transferase</keyword>
<dbReference type="SUPFAM" id="SSF53448">
    <property type="entry name" value="Nucleotide-diphospho-sugar transferases"/>
    <property type="match status" value="1"/>
</dbReference>
<dbReference type="OrthoDB" id="276604at2"/>
<dbReference type="AlphaFoldDB" id="A0A378JQ36"/>
<proteinExistence type="inferred from homology"/>
<evidence type="ECO:0000256" key="1">
    <source>
        <dbReference type="ARBA" id="ARBA00006739"/>
    </source>
</evidence>
<evidence type="ECO:0000256" key="3">
    <source>
        <dbReference type="ARBA" id="ARBA00022679"/>
    </source>
</evidence>
<dbReference type="PANTHER" id="PTHR43630:SF1">
    <property type="entry name" value="POLY-BETA-1,6-N-ACETYL-D-GLUCOSAMINE SYNTHASE"/>
    <property type="match status" value="1"/>
</dbReference>
<name>A0A378JQ36_9GAMM</name>
<feature type="transmembrane region" description="Helical" evidence="4">
    <location>
        <begin position="329"/>
        <end position="353"/>
    </location>
</feature>
<gene>
    <name evidence="6" type="primary">icaA_2</name>
    <name evidence="6" type="ORF">NCTC13316_02956</name>
</gene>
<evidence type="ECO:0000259" key="5">
    <source>
        <dbReference type="Pfam" id="PF00535"/>
    </source>
</evidence>
<feature type="domain" description="Glycosyltransferase 2-like" evidence="5">
    <location>
        <begin position="69"/>
        <end position="241"/>
    </location>
</feature>
<dbReference type="EMBL" id="UGOD01000001">
    <property type="protein sequence ID" value="STX52831.1"/>
    <property type="molecule type" value="Genomic_DNA"/>
</dbReference>
<accession>A0A378JQ36</accession>
<dbReference type="InterPro" id="IPR029044">
    <property type="entry name" value="Nucleotide-diphossugar_trans"/>
</dbReference>
<dbReference type="Pfam" id="PF00535">
    <property type="entry name" value="Glycos_transf_2"/>
    <property type="match status" value="1"/>
</dbReference>
<feature type="transmembrane region" description="Helical" evidence="4">
    <location>
        <begin position="23"/>
        <end position="46"/>
    </location>
</feature>
<protein>
    <submittedName>
        <fullName evidence="6">Glycosyltransferase, family 2</fullName>
        <ecNumber evidence="6">2.4.1.-</ecNumber>
    </submittedName>
</protein>
<comment type="similarity">
    <text evidence="1">Belongs to the glycosyltransferase 2 family.</text>
</comment>
<keyword evidence="2 6" id="KW-0328">Glycosyltransferase</keyword>
<dbReference type="CDD" id="cd06423">
    <property type="entry name" value="CESA_like"/>
    <property type="match status" value="1"/>
</dbReference>
<evidence type="ECO:0000313" key="7">
    <source>
        <dbReference type="Proteomes" id="UP000254794"/>
    </source>
</evidence>